<evidence type="ECO:0000313" key="12">
    <source>
        <dbReference type="EMBL" id="TWO20485.1"/>
    </source>
</evidence>
<organism evidence="12 13">
    <name type="scientific">Campylobacter hyointestinalis</name>
    <dbReference type="NCBI Taxonomy" id="198"/>
    <lineage>
        <taxon>Bacteria</taxon>
        <taxon>Pseudomonadati</taxon>
        <taxon>Campylobacterota</taxon>
        <taxon>Epsilonproteobacteria</taxon>
        <taxon>Campylobacterales</taxon>
        <taxon>Campylobacteraceae</taxon>
        <taxon>Campylobacter</taxon>
    </lineage>
</organism>
<keyword evidence="8 10" id="KW-1133">Transmembrane helix</keyword>
<comment type="similarity">
    <text evidence="2">Belongs to the TonB family.</text>
</comment>
<dbReference type="PANTHER" id="PTHR33446">
    <property type="entry name" value="PROTEIN TONB-RELATED"/>
    <property type="match status" value="1"/>
</dbReference>
<dbReference type="GO" id="GO:0098797">
    <property type="term" value="C:plasma membrane protein complex"/>
    <property type="evidence" value="ECO:0007669"/>
    <property type="project" value="TreeGrafter"/>
</dbReference>
<feature type="transmembrane region" description="Helical" evidence="10">
    <location>
        <begin position="12"/>
        <end position="33"/>
    </location>
</feature>
<keyword evidence="6 10" id="KW-0812">Transmembrane</keyword>
<proteinExistence type="inferred from homology"/>
<evidence type="ECO:0000256" key="6">
    <source>
        <dbReference type="ARBA" id="ARBA00022692"/>
    </source>
</evidence>
<keyword evidence="5" id="KW-0997">Cell inner membrane</keyword>
<keyword evidence="3" id="KW-0813">Transport</keyword>
<comment type="caution">
    <text evidence="12">The sequence shown here is derived from an EMBL/GenBank/DDBJ whole genome shotgun (WGS) entry which is preliminary data.</text>
</comment>
<dbReference type="SUPFAM" id="SSF74653">
    <property type="entry name" value="TolA/TonB C-terminal domain"/>
    <property type="match status" value="1"/>
</dbReference>
<name>A0A562XEQ6_CAMHY</name>
<reference evidence="12 13" key="1">
    <citation type="submission" date="2019-07" db="EMBL/GenBank/DDBJ databases">
        <title>Rapid identification of Enteric Bacteria from Whole Genome Sequences (WGS) using Average Nucleotide Identity (ANI).</title>
        <authorList>
            <person name="Lane C."/>
        </authorList>
    </citation>
    <scope>NUCLEOTIDE SEQUENCE [LARGE SCALE GENOMIC DNA]</scope>
    <source>
        <strain evidence="12 13">D2411</strain>
    </source>
</reference>
<keyword evidence="4" id="KW-1003">Cell membrane</keyword>
<dbReference type="Pfam" id="PF03544">
    <property type="entry name" value="TonB_C"/>
    <property type="match status" value="1"/>
</dbReference>
<evidence type="ECO:0000256" key="2">
    <source>
        <dbReference type="ARBA" id="ARBA00006555"/>
    </source>
</evidence>
<dbReference type="GO" id="GO:0015031">
    <property type="term" value="P:protein transport"/>
    <property type="evidence" value="ECO:0007669"/>
    <property type="project" value="UniProtKB-KW"/>
</dbReference>
<evidence type="ECO:0000259" key="11">
    <source>
        <dbReference type="PROSITE" id="PS52015"/>
    </source>
</evidence>
<dbReference type="RefSeq" id="WP_147497150.1">
    <property type="nucleotide sequence ID" value="NZ_VOAP01000013.1"/>
</dbReference>
<sequence length="253" mass="29539">MRYIRPYFNHKFQAFYITSLLFMPMIFAFIQFATTIKFEQQKSDEILLSIKQITLNKSSSLSKFSVKPPEPILEPIPQPILEQVKPIQKIEEFKKPKKIKAIKPHHIKNKFKKPIIEKPIPQKPTINEQNQAISHAQTNMQESTIAKTAESTEQMQTLSYGNSDDPFLKELKTAIDRAGIYPRIARKMRLEGEIWLEFIWTKNSKLEDLKITKKSSHDILDKSALETIIKASRNFPKHHKTIKIQVPIIYKIK</sequence>
<dbReference type="PANTHER" id="PTHR33446:SF2">
    <property type="entry name" value="PROTEIN TONB"/>
    <property type="match status" value="1"/>
</dbReference>
<dbReference type="NCBIfam" id="TIGR01352">
    <property type="entry name" value="tonB_Cterm"/>
    <property type="match status" value="1"/>
</dbReference>
<dbReference type="InterPro" id="IPR037682">
    <property type="entry name" value="TonB_C"/>
</dbReference>
<keyword evidence="9 10" id="KW-0472">Membrane</keyword>
<dbReference type="GO" id="GO:0055085">
    <property type="term" value="P:transmembrane transport"/>
    <property type="evidence" value="ECO:0007669"/>
    <property type="project" value="InterPro"/>
</dbReference>
<evidence type="ECO:0000256" key="8">
    <source>
        <dbReference type="ARBA" id="ARBA00022989"/>
    </source>
</evidence>
<evidence type="ECO:0000256" key="4">
    <source>
        <dbReference type="ARBA" id="ARBA00022475"/>
    </source>
</evidence>
<dbReference type="AlphaFoldDB" id="A0A562XEQ6"/>
<comment type="subcellular location">
    <subcellularLocation>
        <location evidence="1">Cell inner membrane</location>
        <topology evidence="1">Single-pass membrane protein</topology>
        <orientation evidence="1">Periplasmic side</orientation>
    </subcellularLocation>
</comment>
<dbReference type="EMBL" id="VOAP01000013">
    <property type="protein sequence ID" value="TWO20485.1"/>
    <property type="molecule type" value="Genomic_DNA"/>
</dbReference>
<dbReference type="GO" id="GO:0031992">
    <property type="term" value="F:energy transducer activity"/>
    <property type="evidence" value="ECO:0007669"/>
    <property type="project" value="TreeGrafter"/>
</dbReference>
<evidence type="ECO:0000256" key="5">
    <source>
        <dbReference type="ARBA" id="ARBA00022519"/>
    </source>
</evidence>
<protein>
    <submittedName>
        <fullName evidence="12">Energy transducer TonB</fullName>
    </submittedName>
</protein>
<evidence type="ECO:0000256" key="9">
    <source>
        <dbReference type="ARBA" id="ARBA00023136"/>
    </source>
</evidence>
<dbReference type="PROSITE" id="PS52015">
    <property type="entry name" value="TONB_CTD"/>
    <property type="match status" value="1"/>
</dbReference>
<evidence type="ECO:0000313" key="13">
    <source>
        <dbReference type="Proteomes" id="UP000321812"/>
    </source>
</evidence>
<evidence type="ECO:0000256" key="10">
    <source>
        <dbReference type="SAM" id="Phobius"/>
    </source>
</evidence>
<dbReference type="Gene3D" id="3.30.1150.10">
    <property type="match status" value="1"/>
</dbReference>
<evidence type="ECO:0000256" key="3">
    <source>
        <dbReference type="ARBA" id="ARBA00022448"/>
    </source>
</evidence>
<feature type="domain" description="TonB C-terminal" evidence="11">
    <location>
        <begin position="166"/>
        <end position="253"/>
    </location>
</feature>
<accession>A0A562XEQ6</accession>
<evidence type="ECO:0000256" key="1">
    <source>
        <dbReference type="ARBA" id="ARBA00004383"/>
    </source>
</evidence>
<evidence type="ECO:0000256" key="7">
    <source>
        <dbReference type="ARBA" id="ARBA00022927"/>
    </source>
</evidence>
<gene>
    <name evidence="12" type="ORF">YZ82_03895</name>
</gene>
<dbReference type="Proteomes" id="UP000321812">
    <property type="component" value="Unassembled WGS sequence"/>
</dbReference>
<keyword evidence="7" id="KW-0653">Protein transport</keyword>
<dbReference type="InterPro" id="IPR051045">
    <property type="entry name" value="TonB-dependent_transducer"/>
</dbReference>
<dbReference type="InterPro" id="IPR006260">
    <property type="entry name" value="TonB/TolA_C"/>
</dbReference>